<protein>
    <submittedName>
        <fullName evidence="1">Uncharacterized protein</fullName>
    </submittedName>
</protein>
<keyword evidence="2" id="KW-1185">Reference proteome</keyword>
<organism evidence="1 2">
    <name type="scientific">Caligus rogercresseyi</name>
    <name type="common">Sea louse</name>
    <dbReference type="NCBI Taxonomy" id="217165"/>
    <lineage>
        <taxon>Eukaryota</taxon>
        <taxon>Metazoa</taxon>
        <taxon>Ecdysozoa</taxon>
        <taxon>Arthropoda</taxon>
        <taxon>Crustacea</taxon>
        <taxon>Multicrustacea</taxon>
        <taxon>Hexanauplia</taxon>
        <taxon>Copepoda</taxon>
        <taxon>Siphonostomatoida</taxon>
        <taxon>Caligidae</taxon>
        <taxon>Caligus</taxon>
    </lineage>
</organism>
<dbReference type="AlphaFoldDB" id="A0A7T8GUB4"/>
<reference evidence="2" key="1">
    <citation type="submission" date="2021-01" db="EMBL/GenBank/DDBJ databases">
        <title>Caligus Genome Assembly.</title>
        <authorList>
            <person name="Gallardo-Escarate C."/>
        </authorList>
    </citation>
    <scope>NUCLEOTIDE SEQUENCE [LARGE SCALE GENOMIC DNA]</scope>
</reference>
<evidence type="ECO:0000313" key="2">
    <source>
        <dbReference type="Proteomes" id="UP000595437"/>
    </source>
</evidence>
<accession>A0A7T8GUB4</accession>
<feature type="non-terminal residue" evidence="1">
    <location>
        <position position="85"/>
    </location>
</feature>
<dbReference type="Proteomes" id="UP000595437">
    <property type="component" value="Chromosome 12"/>
</dbReference>
<sequence length="85" mass="9277">MAAFAALGSLAYYATTSHEAQSPSGEGRSFGGVSHQLSDVLSIIDSIKGKYDSPPKCIEESKCILLLKHIDESPELSYAKKYYEF</sequence>
<name>A0A7T8GUB4_CALRO</name>
<proteinExistence type="predicted"/>
<dbReference type="EMBL" id="CP045901">
    <property type="protein sequence ID" value="QQP37867.1"/>
    <property type="molecule type" value="Genomic_DNA"/>
</dbReference>
<evidence type="ECO:0000313" key="1">
    <source>
        <dbReference type="EMBL" id="QQP37867.1"/>
    </source>
</evidence>
<gene>
    <name evidence="1" type="ORF">FKW44_018283</name>
</gene>